<gene>
    <name evidence="1" type="ORF">O1611_g198</name>
</gene>
<comment type="caution">
    <text evidence="1">The sequence shown here is derived from an EMBL/GenBank/DDBJ whole genome shotgun (WGS) entry which is preliminary data.</text>
</comment>
<dbReference type="Proteomes" id="UP001153332">
    <property type="component" value="Unassembled WGS sequence"/>
</dbReference>
<sequence>MSITLTISRSGLKLSRHRATIESSELENGKPDVASLEDFASKVRFFQRRQRKAPDTVGTQHVGEAPVSNATPQRQAIAKDDESSRLEEAVPSASSPPLDTPPDGSSTLGTATSAPRVPPSQLAGINPLMTNVDSNNDAVNEGDTITESFLSPRTPSGTATTVASSTTGSESVHTDLTKPDSAQGEDVGGCSSAQQTTNEDQTKPDAAVAQHAIQTSTPASGSPSISSKGKETVRSSRWKPTKIHIPRGKLDLLRKIRIAGPETIKIEDAVFSAVHREKLRKFLGVLGSKKDQIELFGKELPLCRAYLVQVIEGTADPAPYICIQGLKNAADITRIHSAMSHKRYRALYDPLRLCYETSDLSHIGNPESPETPQSSSHTTSRGGSSLPVGFLSPIPEFPSQLLPDTGLQTCYEYLPVADDRTYCGALSRTFANGKISLSTFGGLVEVDGTTCLMTCQHGFSELSTSTIPSLSDTLAESDVPPKVEGPLVFCSRDIYNDPGNLSHDVSEEETRLASLGTFGETGWKSLSIGGAIRKGREWCLVPMPGHSILPNFIERPNSKKGKSTSEPEIFYLDQVAEPEPGHVTYISYADCSGFISGNTSFLFGGGTEGALEVWTVVMEGEKGLQKGDSGSWVLDTSDPLQYKVVGSAIAMSDGAAHFVRLQDQFFEMIGDTMNSSQVSLTPVFRSLAQCANMAYGLGDFLSADWFIEQALSRRALEQMHNGWYLPTIKAILGIINSDGNTTSRENAPPRPIAESLGNILLRYGGEILDTTVLSREWLVRHDSELQGGEKQILGKLVAAIESLDKGNSRSPNRLPNILPRYDSKPLPPIPEESKQQHFRSAARAHTRQSDGGRAFGLLVDKKTSLIPPITLLHVPFMVLFASISGIPAAMILRNIERGNPNSFFHIGIAKAASVGAAFGVISVSPMALHILLLYISRRFNWYLYLGGHEFSSSIPHRTNFGTAVSAICEFVGKVLLVIALSLARSTLTALYLARSLDVADTHPLVVASIAAAAPLIVSTALPALFWDVVPTRVLPVVVDRSLIPGWWLTATGFDALAGYTYGKVIQNQGVDIIQPQSSAASFGVFGALTILWFFLPFIVLGALDHKRARSRKQSHYVHELAADDHRPAAIGHPVKTKEPTAPRPSSDNTVKMTPALGSSSIAPSSSPWAGSTLYRPTPSPWDGSMTGSTLYRPTPTPVNDSHLSPPLPVYDWSASFPNFPVYYDDLEYRFYDVDRVGIPVELSTEPPVHQPPEIPRLKITPQPLPPDPSVQGLAKWLQDEPNYYMASRQGEGYPSRDLNE</sequence>
<reference evidence="1" key="1">
    <citation type="submission" date="2022-12" db="EMBL/GenBank/DDBJ databases">
        <title>Genome Sequence of Lasiodiplodia mahajangana.</title>
        <authorList>
            <person name="Buettner E."/>
        </authorList>
    </citation>
    <scope>NUCLEOTIDE SEQUENCE</scope>
    <source>
        <strain evidence="1">VT137</strain>
    </source>
</reference>
<evidence type="ECO:0000313" key="2">
    <source>
        <dbReference type="Proteomes" id="UP001153332"/>
    </source>
</evidence>
<accession>A0ACC2K1J2</accession>
<organism evidence="1 2">
    <name type="scientific">Lasiodiplodia mahajangana</name>
    <dbReference type="NCBI Taxonomy" id="1108764"/>
    <lineage>
        <taxon>Eukaryota</taxon>
        <taxon>Fungi</taxon>
        <taxon>Dikarya</taxon>
        <taxon>Ascomycota</taxon>
        <taxon>Pezizomycotina</taxon>
        <taxon>Dothideomycetes</taxon>
        <taxon>Dothideomycetes incertae sedis</taxon>
        <taxon>Botryosphaeriales</taxon>
        <taxon>Botryosphaeriaceae</taxon>
        <taxon>Lasiodiplodia</taxon>
    </lineage>
</organism>
<protein>
    <submittedName>
        <fullName evidence="1">Uncharacterized protein</fullName>
    </submittedName>
</protein>
<proteinExistence type="predicted"/>
<name>A0ACC2K1J2_9PEZI</name>
<dbReference type="EMBL" id="JAPUUL010000014">
    <property type="protein sequence ID" value="KAJ8133419.1"/>
    <property type="molecule type" value="Genomic_DNA"/>
</dbReference>
<keyword evidence="2" id="KW-1185">Reference proteome</keyword>
<evidence type="ECO:0000313" key="1">
    <source>
        <dbReference type="EMBL" id="KAJ8133419.1"/>
    </source>
</evidence>